<dbReference type="InterPro" id="IPR040404">
    <property type="entry name" value="Phylloplanin-like"/>
</dbReference>
<organism evidence="2 3">
    <name type="scientific">Corymbia citriodora subsp. variegata</name>
    <dbReference type="NCBI Taxonomy" id="360336"/>
    <lineage>
        <taxon>Eukaryota</taxon>
        <taxon>Viridiplantae</taxon>
        <taxon>Streptophyta</taxon>
        <taxon>Embryophyta</taxon>
        <taxon>Tracheophyta</taxon>
        <taxon>Spermatophyta</taxon>
        <taxon>Magnoliopsida</taxon>
        <taxon>eudicotyledons</taxon>
        <taxon>Gunneridae</taxon>
        <taxon>Pentapetalae</taxon>
        <taxon>rosids</taxon>
        <taxon>malvids</taxon>
        <taxon>Myrtales</taxon>
        <taxon>Myrtaceae</taxon>
        <taxon>Myrtoideae</taxon>
        <taxon>Eucalypteae</taxon>
        <taxon>Corymbia</taxon>
    </lineage>
</organism>
<dbReference type="Proteomes" id="UP000806378">
    <property type="component" value="Unassembled WGS sequence"/>
</dbReference>
<feature type="signal peptide" evidence="1">
    <location>
        <begin position="1"/>
        <end position="24"/>
    </location>
</feature>
<dbReference type="Gramene" id="rna-gnl|WGS:JABURB|Cocit.L3542.1">
    <property type="protein sequence ID" value="cds-KAF7846951.1"/>
    <property type="gene ID" value="gene-BT93_L3542"/>
</dbReference>
<dbReference type="OrthoDB" id="1104689at2759"/>
<feature type="chain" id="PRO_5035817527" description="Phylloplanin" evidence="1">
    <location>
        <begin position="25"/>
        <end position="146"/>
    </location>
</feature>
<dbReference type="PANTHER" id="PTHR34458:SF11">
    <property type="entry name" value="MD-2-RELATED LIPID-RECOGNITION DOMAIN-CONTAINING PROTEIN"/>
    <property type="match status" value="1"/>
</dbReference>
<comment type="caution">
    <text evidence="2">The sequence shown here is derived from an EMBL/GenBank/DDBJ whole genome shotgun (WGS) entry which is preliminary data.</text>
</comment>
<accession>A0A8T0CH49</accession>
<gene>
    <name evidence="2" type="ORF">BT93_L3542</name>
</gene>
<evidence type="ECO:0000256" key="1">
    <source>
        <dbReference type="SAM" id="SignalP"/>
    </source>
</evidence>
<dbReference type="PANTHER" id="PTHR34458">
    <property type="entry name" value="POLLEN OLE E 1 ALLERGEN AND EXTENSIN FAMILY PROTEIN-RELATED"/>
    <property type="match status" value="1"/>
</dbReference>
<name>A0A8T0CH49_CORYI</name>
<keyword evidence="1" id="KW-0732">Signal</keyword>
<protein>
    <recommendedName>
        <fullName evidence="4">Phylloplanin</fullName>
    </recommendedName>
</protein>
<reference evidence="2" key="1">
    <citation type="submission" date="2020-05" db="EMBL/GenBank/DDBJ databases">
        <title>WGS assembly of Corymbia citriodora subspecies variegata.</title>
        <authorList>
            <person name="Barry K."/>
            <person name="Hundley H."/>
            <person name="Shu S."/>
            <person name="Jenkins J."/>
            <person name="Grimwood J."/>
            <person name="Baten A."/>
        </authorList>
    </citation>
    <scope>NUCLEOTIDE SEQUENCE</scope>
    <source>
        <strain evidence="2">CV2-018</strain>
    </source>
</reference>
<evidence type="ECO:0008006" key="4">
    <source>
        <dbReference type="Google" id="ProtNLM"/>
    </source>
</evidence>
<proteinExistence type="predicted"/>
<dbReference type="EMBL" id="MU091490">
    <property type="protein sequence ID" value="KAF7846951.1"/>
    <property type="molecule type" value="Genomic_DNA"/>
</dbReference>
<sequence length="146" mass="14926">MASYRNIVLIALVFLIATTPRTQGVILSNVAQVNVAGLLSCAIPGTLPTATSAPLSGVTVVFTCNGGTIVLGQAVTNTTGFLNAVFDLADGLVFDSSTCVGTIDLSSIVSCNLFPPTGILRTSLAFVSYVEGVPQFVVGRTLTLGT</sequence>
<evidence type="ECO:0000313" key="2">
    <source>
        <dbReference type="EMBL" id="KAF7846951.1"/>
    </source>
</evidence>
<keyword evidence="3" id="KW-1185">Reference proteome</keyword>
<evidence type="ECO:0000313" key="3">
    <source>
        <dbReference type="Proteomes" id="UP000806378"/>
    </source>
</evidence>
<dbReference type="AlphaFoldDB" id="A0A8T0CH49"/>